<feature type="transmembrane region" description="Helical" evidence="1">
    <location>
        <begin position="382"/>
        <end position="400"/>
    </location>
</feature>
<feature type="transmembrane region" description="Helical" evidence="1">
    <location>
        <begin position="600"/>
        <end position="622"/>
    </location>
</feature>
<dbReference type="AlphaFoldDB" id="A0A5C8EQ00"/>
<feature type="transmembrane region" description="Helical" evidence="1">
    <location>
        <begin position="335"/>
        <end position="353"/>
    </location>
</feature>
<organism evidence="2 3">
    <name type="scientific">Brachyspira aalborgi</name>
    <dbReference type="NCBI Taxonomy" id="29522"/>
    <lineage>
        <taxon>Bacteria</taxon>
        <taxon>Pseudomonadati</taxon>
        <taxon>Spirochaetota</taxon>
        <taxon>Spirochaetia</taxon>
        <taxon>Brachyspirales</taxon>
        <taxon>Brachyspiraceae</taxon>
        <taxon>Brachyspira</taxon>
    </lineage>
</organism>
<feature type="transmembrane region" description="Helical" evidence="1">
    <location>
        <begin position="191"/>
        <end position="211"/>
    </location>
</feature>
<gene>
    <name evidence="2" type="ORF">EPJ78_00070</name>
</gene>
<accession>A0A5C8EQ00</accession>
<keyword evidence="1" id="KW-1133">Transmembrane helix</keyword>
<feature type="transmembrane region" description="Helical" evidence="1">
    <location>
        <begin position="407"/>
        <end position="429"/>
    </location>
</feature>
<feature type="transmembrane region" description="Helical" evidence="1">
    <location>
        <begin position="479"/>
        <end position="501"/>
    </location>
</feature>
<proteinExistence type="predicted"/>
<evidence type="ECO:0000313" key="2">
    <source>
        <dbReference type="EMBL" id="TXJ39468.1"/>
    </source>
</evidence>
<feature type="transmembrane region" description="Helical" evidence="1">
    <location>
        <begin position="153"/>
        <end position="171"/>
    </location>
</feature>
<feature type="transmembrane region" description="Helical" evidence="1">
    <location>
        <begin position="691"/>
        <end position="712"/>
    </location>
</feature>
<dbReference type="RefSeq" id="WP_147770074.1">
    <property type="nucleotide sequence ID" value="NZ_SAYB01000001.1"/>
</dbReference>
<feature type="transmembrane region" description="Helical" evidence="1">
    <location>
        <begin position="296"/>
        <end position="314"/>
    </location>
</feature>
<reference evidence="2 3" key="1">
    <citation type="journal article" date="1992" name="Lakartidningen">
        <title>[Penicillin V and not amoxicillin is the first choice preparation in acute otitis].</title>
        <authorList>
            <person name="Kamme C."/>
            <person name="Lundgren K."/>
            <person name="Prellner K."/>
        </authorList>
    </citation>
    <scope>NUCLEOTIDE SEQUENCE [LARGE SCALE GENOMIC DNA]</scope>
    <source>
        <strain evidence="2 3">PC4580III</strain>
    </source>
</reference>
<keyword evidence="1" id="KW-0812">Transmembrane</keyword>
<feature type="transmembrane region" description="Helical" evidence="1">
    <location>
        <begin position="753"/>
        <end position="773"/>
    </location>
</feature>
<feature type="transmembrane region" description="Helical" evidence="1">
    <location>
        <begin position="575"/>
        <end position="593"/>
    </location>
</feature>
<dbReference type="Proteomes" id="UP000322814">
    <property type="component" value="Unassembled WGS sequence"/>
</dbReference>
<feature type="transmembrane region" description="Helical" evidence="1">
    <location>
        <begin position="660"/>
        <end position="679"/>
    </location>
</feature>
<dbReference type="EMBL" id="SAYB01000001">
    <property type="protein sequence ID" value="TXJ39468.1"/>
    <property type="molecule type" value="Genomic_DNA"/>
</dbReference>
<feature type="transmembrane region" description="Helical" evidence="1">
    <location>
        <begin position="223"/>
        <end position="243"/>
    </location>
</feature>
<evidence type="ECO:0000313" key="3">
    <source>
        <dbReference type="Proteomes" id="UP000322814"/>
    </source>
</evidence>
<name>A0A5C8EQ00_9SPIR</name>
<feature type="transmembrane region" description="Helical" evidence="1">
    <location>
        <begin position="12"/>
        <end position="31"/>
    </location>
</feature>
<evidence type="ECO:0000256" key="1">
    <source>
        <dbReference type="SAM" id="Phobius"/>
    </source>
</evidence>
<comment type="caution">
    <text evidence="2">The sequence shown here is derived from an EMBL/GenBank/DDBJ whole genome shotgun (WGS) entry which is preliminary data.</text>
</comment>
<keyword evidence="1" id="KW-0472">Membrane</keyword>
<protein>
    <submittedName>
        <fullName evidence="2">Uncharacterized protein</fullName>
    </submittedName>
</protein>
<feature type="transmembrane region" description="Helical" evidence="1">
    <location>
        <begin position="718"/>
        <end position="741"/>
    </location>
</feature>
<feature type="transmembrane region" description="Helical" evidence="1">
    <location>
        <begin position="269"/>
        <end position="290"/>
    </location>
</feature>
<feature type="transmembrane region" description="Helical" evidence="1">
    <location>
        <begin position="506"/>
        <end position="522"/>
    </location>
</feature>
<sequence>MISKNKNLFLKIYILFVIIISIALIILQILGSKKRVGYLTDFNLEIYKTLELNNLNDIINEELDEEGIKNYLLTNENITNYVHHFRIRYYDKVFRNSDIYGVYPDLSNLPDYIENAEMEENGSPYGNFISDKKTIEEDKINNINYVLKVKCNIIMISVLVLLIIFILYLIIAYFKNIKLFLFDNKYKKHRLIITIIYGALFIIFLIFNIIYNNQLSKKEYINSMALFFIIFIFFIDLKFKNVFNIITSIFNKKPEESSLNYNQNISEKFIINFLFSLIATIILVFILKLFNLSDVQIYALSLIFITLCFYFISVKNISFIEKLYNTFIHDEKNRILIYLIILIFIVSLSNTFIELKEWNYLQFLNLNIFKIRSELFINNNNILPFIIEIILTAFLLYILINLSNNYLAIFLSIVAVILIIYGKFQVAIIDTHHHTAHFNSVFMVYNHIPYSKNMYSILGHYALLMQPFFKVFGLNVKTYALLMSILCGISALCVIITTFLLIKSSFFRILGILITFFIYFTMEFNYYAIVPLRIFFPSIMILYTAIIGNRKNILLTIIGYFIVSLSILWNAETGLVCLASLFISNIYAYCYDLTFKDKKLYYNILLFIIFSICSLLIAYLILNICNIYLLRGEKQNIKDLLFPLITGQVNYTEIKIEKLFNYYFIVVFIFLTTFIYYIKNMKIFNNGDIKLKYYIPSIIYISACALGVYAYAINRTAFFNSMVLMPMISIIIPFILYRLYLLLNKKSGLSRSLYNIILTIFIIGIFSSISISVNNFTNFYNPVSNNFYNYMQTKDDEKNGYTYIVTEFMKEYGFNGIASFGGAFVYGYANLGWTNSLILPNESDWWNPSFGYSNAIKIFMDNKTNIFFSGKTLNVYSFYHNQNYNDSVDLFNKYVENYYTNITTKYEEYGFYLYMLK</sequence>